<sequence>MKSTSPPVCRYNRLEQLRQHFWERWSKEYVSELQRRTKWAEHSDDIAKETLVVIKEDNQPPFKWRLGRVIRVFPGNDGVSRVAEIRTSSGTIKRACSKICPLPVSTS</sequence>
<gene>
    <name evidence="1" type="ORF">PYW08_000565</name>
</gene>
<dbReference type="Proteomes" id="UP001231649">
    <property type="component" value="Chromosome 1"/>
</dbReference>
<accession>A0ACC2RCU7</accession>
<evidence type="ECO:0000313" key="1">
    <source>
        <dbReference type="EMBL" id="KAJ8737970.1"/>
    </source>
</evidence>
<dbReference type="EMBL" id="CM056777">
    <property type="protein sequence ID" value="KAJ8737970.1"/>
    <property type="molecule type" value="Genomic_DNA"/>
</dbReference>
<organism evidence="1 2">
    <name type="scientific">Mythimna loreyi</name>
    <dbReference type="NCBI Taxonomy" id="667449"/>
    <lineage>
        <taxon>Eukaryota</taxon>
        <taxon>Metazoa</taxon>
        <taxon>Ecdysozoa</taxon>
        <taxon>Arthropoda</taxon>
        <taxon>Hexapoda</taxon>
        <taxon>Insecta</taxon>
        <taxon>Pterygota</taxon>
        <taxon>Neoptera</taxon>
        <taxon>Endopterygota</taxon>
        <taxon>Lepidoptera</taxon>
        <taxon>Glossata</taxon>
        <taxon>Ditrysia</taxon>
        <taxon>Noctuoidea</taxon>
        <taxon>Noctuidae</taxon>
        <taxon>Noctuinae</taxon>
        <taxon>Hadenini</taxon>
        <taxon>Mythimna</taxon>
    </lineage>
</organism>
<evidence type="ECO:0000313" key="2">
    <source>
        <dbReference type="Proteomes" id="UP001231649"/>
    </source>
</evidence>
<reference evidence="1" key="1">
    <citation type="submission" date="2023-03" db="EMBL/GenBank/DDBJ databases">
        <title>Chromosome-level genomes of two armyworms, Mythimna separata and Mythimna loreyi, provide insights into the biosynthesis and reception of sex pheromones.</title>
        <authorList>
            <person name="Zhao H."/>
        </authorList>
    </citation>
    <scope>NUCLEOTIDE SEQUENCE</scope>
    <source>
        <strain evidence="1">BeijingLab</strain>
    </source>
</reference>
<name>A0ACC2RCU7_9NEOP</name>
<protein>
    <submittedName>
        <fullName evidence="1">Uncharacterized protein</fullName>
    </submittedName>
</protein>
<proteinExistence type="predicted"/>
<comment type="caution">
    <text evidence="1">The sequence shown here is derived from an EMBL/GenBank/DDBJ whole genome shotgun (WGS) entry which is preliminary data.</text>
</comment>
<keyword evidence="2" id="KW-1185">Reference proteome</keyword>